<dbReference type="Proteomes" id="UP000790377">
    <property type="component" value="Unassembled WGS sequence"/>
</dbReference>
<gene>
    <name evidence="1" type="ORF">BJ138DRAFT_757923</name>
</gene>
<accession>A0ACB7ZX67</accession>
<comment type="caution">
    <text evidence="1">The sequence shown here is derived from an EMBL/GenBank/DDBJ whole genome shotgun (WGS) entry which is preliminary data.</text>
</comment>
<reference evidence="1" key="1">
    <citation type="journal article" date="2021" name="New Phytol.">
        <title>Evolutionary innovations through gain and loss of genes in the ectomycorrhizal Boletales.</title>
        <authorList>
            <person name="Wu G."/>
            <person name="Miyauchi S."/>
            <person name="Morin E."/>
            <person name="Kuo A."/>
            <person name="Drula E."/>
            <person name="Varga T."/>
            <person name="Kohler A."/>
            <person name="Feng B."/>
            <person name="Cao Y."/>
            <person name="Lipzen A."/>
            <person name="Daum C."/>
            <person name="Hundley H."/>
            <person name="Pangilinan J."/>
            <person name="Johnson J."/>
            <person name="Barry K."/>
            <person name="LaButti K."/>
            <person name="Ng V."/>
            <person name="Ahrendt S."/>
            <person name="Min B."/>
            <person name="Choi I.G."/>
            <person name="Park H."/>
            <person name="Plett J.M."/>
            <person name="Magnuson J."/>
            <person name="Spatafora J.W."/>
            <person name="Nagy L.G."/>
            <person name="Henrissat B."/>
            <person name="Grigoriev I.V."/>
            <person name="Yang Z.L."/>
            <person name="Xu J."/>
            <person name="Martin F.M."/>
        </authorList>
    </citation>
    <scope>NUCLEOTIDE SEQUENCE</scope>
    <source>
        <strain evidence="1">ATCC 28755</strain>
    </source>
</reference>
<proteinExistence type="predicted"/>
<keyword evidence="2" id="KW-1185">Reference proteome</keyword>
<name>A0ACB7ZX67_9AGAM</name>
<protein>
    <submittedName>
        <fullName evidence="1">Uncharacterized protein</fullName>
    </submittedName>
</protein>
<dbReference type="EMBL" id="MU268182">
    <property type="protein sequence ID" value="KAH7905474.1"/>
    <property type="molecule type" value="Genomic_DNA"/>
</dbReference>
<evidence type="ECO:0000313" key="2">
    <source>
        <dbReference type="Proteomes" id="UP000790377"/>
    </source>
</evidence>
<organism evidence="1 2">
    <name type="scientific">Hygrophoropsis aurantiaca</name>
    <dbReference type="NCBI Taxonomy" id="72124"/>
    <lineage>
        <taxon>Eukaryota</taxon>
        <taxon>Fungi</taxon>
        <taxon>Dikarya</taxon>
        <taxon>Basidiomycota</taxon>
        <taxon>Agaricomycotina</taxon>
        <taxon>Agaricomycetes</taxon>
        <taxon>Agaricomycetidae</taxon>
        <taxon>Boletales</taxon>
        <taxon>Coniophorineae</taxon>
        <taxon>Hygrophoropsidaceae</taxon>
        <taxon>Hygrophoropsis</taxon>
    </lineage>
</organism>
<sequence>MILLLILIPRIGPANGLSSEPLHASRGSPIRRPHAPVVHFTTPATAHTSSMSTQPSSDTATGSYTSPTTTSAALTASTTVFHSTLYTMNTTDKTYIALSSSQRQTTSEIYTMLPSPHGQTILRSLTATSASLITTSGNHPMTSRGHTPSLGIIAGSAAGGTVVLLAAIFTAFCVVRRRAGRRKMYDDNRSTCSENDMVQSDSNSNSSLPADLESSHEYDALVVTPVDHDGEIIPTATVPSSTTAIVLSTSLPTSPRGVPISIAPENSFPDLGSNSNPNLHQEPYQYLQRDPHPDCFSEHEVYTPCPSYSCISLRENNCTIGPTSPQWYGREGRGRWSDGEGGRGTTRGRGRSRSRSRSRPIARRTNIPSRSTAGSEAVSRAGTWMTASERSTETAPPSYDHANHVDILPDISDFLPNVDIYRVYLLLNRLFNTCSCMGMQHKDCVEVMVDPSMKRILFALVLLSNGNRKLVAVRHGHSFCTPPQKSKNRC</sequence>
<evidence type="ECO:0000313" key="1">
    <source>
        <dbReference type="EMBL" id="KAH7905474.1"/>
    </source>
</evidence>